<evidence type="ECO:0000313" key="2">
    <source>
        <dbReference type="Proteomes" id="UP000008461"/>
    </source>
</evidence>
<proteinExistence type="predicted"/>
<dbReference type="Proteomes" id="UP000008461">
    <property type="component" value="Chromosome"/>
</dbReference>
<dbReference type="AlphaFoldDB" id="F4KX29"/>
<protein>
    <submittedName>
        <fullName evidence="1">Uncharacterized protein</fullName>
    </submittedName>
</protein>
<dbReference type="Pfam" id="PF07070">
    <property type="entry name" value="Spo0M"/>
    <property type="match status" value="1"/>
</dbReference>
<sequence length="153" mass="17288">MIGKVKKWLGIEGVKMELILEEDATAQKGMVSGTIRFTSMNSQVVTKVKVVFIERYSRGRGKDKLVDEYELGAIELHEDIVVPAGEAEEVEFNLSYNLVRSEMDEMEKSNFLLSPFIKAAKRISAVKSEYRIEAEAKVKGTALNPFDRKEVKI</sequence>
<evidence type="ECO:0000313" key="1">
    <source>
        <dbReference type="EMBL" id="AEE48257.1"/>
    </source>
</evidence>
<dbReference type="OrthoDB" id="1494501at2"/>
<dbReference type="EMBL" id="CP002691">
    <property type="protein sequence ID" value="AEE48257.1"/>
    <property type="molecule type" value="Genomic_DNA"/>
</dbReference>
<dbReference type="eggNOG" id="ENOG502ZRW7">
    <property type="taxonomic scope" value="Bacteria"/>
</dbReference>
<dbReference type="KEGG" id="hhy:Halhy_0345"/>
<gene>
    <name evidence="1" type="ordered locus">Halhy_0345</name>
</gene>
<dbReference type="HOGENOM" id="CLU_1710712_0_0_10"/>
<dbReference type="InterPro" id="IPR009776">
    <property type="entry name" value="Spore_0_M"/>
</dbReference>
<dbReference type="RefSeq" id="WP_013762821.1">
    <property type="nucleotide sequence ID" value="NC_015510.1"/>
</dbReference>
<keyword evidence="2" id="KW-1185">Reference proteome</keyword>
<dbReference type="STRING" id="760192.Halhy_0345"/>
<organism evidence="1 2">
    <name type="scientific">Haliscomenobacter hydrossis (strain ATCC 27775 / DSM 1100 / LMG 10767 / O)</name>
    <dbReference type="NCBI Taxonomy" id="760192"/>
    <lineage>
        <taxon>Bacteria</taxon>
        <taxon>Pseudomonadati</taxon>
        <taxon>Bacteroidota</taxon>
        <taxon>Saprospiria</taxon>
        <taxon>Saprospirales</taxon>
        <taxon>Haliscomenobacteraceae</taxon>
        <taxon>Haliscomenobacter</taxon>
    </lineage>
</organism>
<reference key="2">
    <citation type="submission" date="2011-04" db="EMBL/GenBank/DDBJ databases">
        <title>Complete sequence of chromosome of Haliscomenobacter hydrossis DSM 1100.</title>
        <authorList>
            <consortium name="US DOE Joint Genome Institute (JGI-PGF)"/>
            <person name="Lucas S."/>
            <person name="Han J."/>
            <person name="Lapidus A."/>
            <person name="Bruce D."/>
            <person name="Goodwin L."/>
            <person name="Pitluck S."/>
            <person name="Peters L."/>
            <person name="Kyrpides N."/>
            <person name="Mavromatis K."/>
            <person name="Ivanova N."/>
            <person name="Ovchinnikova G."/>
            <person name="Pagani I."/>
            <person name="Daligault H."/>
            <person name="Detter J.C."/>
            <person name="Han C."/>
            <person name="Land M."/>
            <person name="Hauser L."/>
            <person name="Markowitz V."/>
            <person name="Cheng J.-F."/>
            <person name="Hugenholtz P."/>
            <person name="Woyke T."/>
            <person name="Wu D."/>
            <person name="Verbarg S."/>
            <person name="Frueling A."/>
            <person name="Brambilla E."/>
            <person name="Klenk H.-P."/>
            <person name="Eisen J.A."/>
        </authorList>
    </citation>
    <scope>NUCLEOTIDE SEQUENCE</scope>
    <source>
        <strain>DSM 1100</strain>
    </source>
</reference>
<name>F4KX29_HALH1</name>
<accession>F4KX29</accession>
<reference evidence="1 2" key="1">
    <citation type="journal article" date="2011" name="Stand. Genomic Sci.">
        <title>Complete genome sequence of Haliscomenobacter hydrossis type strain (O).</title>
        <authorList>
            <consortium name="US DOE Joint Genome Institute (JGI-PGF)"/>
            <person name="Daligault H."/>
            <person name="Lapidus A."/>
            <person name="Zeytun A."/>
            <person name="Nolan M."/>
            <person name="Lucas S."/>
            <person name="Del Rio T.G."/>
            <person name="Tice H."/>
            <person name="Cheng J.F."/>
            <person name="Tapia R."/>
            <person name="Han C."/>
            <person name="Goodwin L."/>
            <person name="Pitluck S."/>
            <person name="Liolios K."/>
            <person name="Pagani I."/>
            <person name="Ivanova N."/>
            <person name="Huntemann M."/>
            <person name="Mavromatis K."/>
            <person name="Mikhailova N."/>
            <person name="Pati A."/>
            <person name="Chen A."/>
            <person name="Palaniappan K."/>
            <person name="Land M."/>
            <person name="Hauser L."/>
            <person name="Brambilla E.M."/>
            <person name="Rohde M."/>
            <person name="Verbarg S."/>
            <person name="Goker M."/>
            <person name="Bristow J."/>
            <person name="Eisen J.A."/>
            <person name="Markowitz V."/>
            <person name="Hugenholtz P."/>
            <person name="Kyrpides N.C."/>
            <person name="Klenk H.P."/>
            <person name="Woyke T."/>
        </authorList>
    </citation>
    <scope>NUCLEOTIDE SEQUENCE [LARGE SCALE GENOMIC DNA]</scope>
    <source>
        <strain evidence="2">ATCC 27775 / DSM 1100 / LMG 10767 / O</strain>
    </source>
</reference>